<organism evidence="2 3">
    <name type="scientific">Claviceps humidiphila</name>
    <dbReference type="NCBI Taxonomy" id="1294629"/>
    <lineage>
        <taxon>Eukaryota</taxon>
        <taxon>Fungi</taxon>
        <taxon>Dikarya</taxon>
        <taxon>Ascomycota</taxon>
        <taxon>Pezizomycotina</taxon>
        <taxon>Sordariomycetes</taxon>
        <taxon>Hypocreomycetidae</taxon>
        <taxon>Hypocreales</taxon>
        <taxon>Clavicipitaceae</taxon>
        <taxon>Claviceps</taxon>
    </lineage>
</organism>
<keyword evidence="1" id="KW-0732">Signal</keyword>
<dbReference type="Proteomes" id="UP000732380">
    <property type="component" value="Unassembled WGS sequence"/>
</dbReference>
<proteinExistence type="predicted"/>
<comment type="caution">
    <text evidence="2">The sequence shown here is derived from an EMBL/GenBank/DDBJ whole genome shotgun (WGS) entry which is preliminary data.</text>
</comment>
<feature type="non-terminal residue" evidence="2">
    <location>
        <position position="1"/>
    </location>
</feature>
<evidence type="ECO:0000313" key="2">
    <source>
        <dbReference type="EMBL" id="KAG6104073.1"/>
    </source>
</evidence>
<dbReference type="EMBL" id="SRQM01001040">
    <property type="protein sequence ID" value="KAG6104073.1"/>
    <property type="molecule type" value="Genomic_DNA"/>
</dbReference>
<reference evidence="2 3" key="1">
    <citation type="journal article" date="2020" name="bioRxiv">
        <title>Whole genome comparisons of ergot fungi reveals the divergence and evolution of species within the genus Claviceps are the result of varying mechanisms driving genome evolution and host range expansion.</title>
        <authorList>
            <person name="Wyka S.A."/>
            <person name="Mondo S.J."/>
            <person name="Liu M."/>
            <person name="Dettman J."/>
            <person name="Nalam V."/>
            <person name="Broders K.D."/>
        </authorList>
    </citation>
    <scope>NUCLEOTIDE SEQUENCE [LARGE SCALE GENOMIC DNA]</scope>
    <source>
        <strain evidence="2 3">LM576</strain>
    </source>
</reference>
<keyword evidence="3" id="KW-1185">Reference proteome</keyword>
<protein>
    <submittedName>
        <fullName evidence="2">Uncharacterized protein</fullName>
    </submittedName>
</protein>
<evidence type="ECO:0000256" key="1">
    <source>
        <dbReference type="SAM" id="SignalP"/>
    </source>
</evidence>
<evidence type="ECO:0000313" key="3">
    <source>
        <dbReference type="Proteomes" id="UP000732380"/>
    </source>
</evidence>
<dbReference type="AlphaFoldDB" id="A0A9P7PVW2"/>
<feature type="chain" id="PRO_5040505415" evidence="1">
    <location>
        <begin position="18"/>
        <end position="57"/>
    </location>
</feature>
<name>A0A9P7PVW2_9HYPO</name>
<accession>A0A9P7PVW2</accession>
<feature type="signal peptide" evidence="1">
    <location>
        <begin position="1"/>
        <end position="17"/>
    </location>
</feature>
<sequence length="57" mass="6656">LNIEFCWNILLTSLVQASKFKWVQESQQSDLHRTPTLRETGQQEMIIRDGPLARTLN</sequence>
<gene>
    <name evidence="2" type="ORF">E4U13_000248</name>
</gene>